<protein>
    <recommendedName>
        <fullName evidence="10">AMP-activated protein kinase glycogen-binding domain-containing protein</fullName>
    </recommendedName>
</protein>
<gene>
    <name evidence="8" type="ORF">SteCoe_6556</name>
</gene>
<comment type="caution">
    <text evidence="8">The sequence shown here is derived from an EMBL/GenBank/DDBJ whole genome shotgun (WGS) entry which is preliminary data.</text>
</comment>
<dbReference type="Pfam" id="PF00534">
    <property type="entry name" value="Glycos_transf_1"/>
    <property type="match status" value="1"/>
</dbReference>
<organism evidence="8 9">
    <name type="scientific">Stentor coeruleus</name>
    <dbReference type="NCBI Taxonomy" id="5963"/>
    <lineage>
        <taxon>Eukaryota</taxon>
        <taxon>Sar</taxon>
        <taxon>Alveolata</taxon>
        <taxon>Ciliophora</taxon>
        <taxon>Postciliodesmatophora</taxon>
        <taxon>Heterotrichea</taxon>
        <taxon>Heterotrichida</taxon>
        <taxon>Stentoridae</taxon>
        <taxon>Stentor</taxon>
    </lineage>
</organism>
<evidence type="ECO:0000256" key="4">
    <source>
        <dbReference type="ARBA" id="ARBA00023234"/>
    </source>
</evidence>
<keyword evidence="3" id="KW-0808">Transferase</keyword>
<keyword evidence="9" id="KW-1185">Reference proteome</keyword>
<dbReference type="InterPro" id="IPR001296">
    <property type="entry name" value="Glyco_trans_1"/>
</dbReference>
<feature type="domain" description="Glycosyl transferase family 1" evidence="5">
    <location>
        <begin position="1367"/>
        <end position="1530"/>
    </location>
</feature>
<dbReference type="InterPro" id="IPR014756">
    <property type="entry name" value="Ig_E-set"/>
</dbReference>
<dbReference type="InterPro" id="IPR032640">
    <property type="entry name" value="AMPK1_CBM"/>
</dbReference>
<dbReference type="Gene3D" id="2.60.40.10">
    <property type="entry name" value="Immunoglobulins"/>
    <property type="match status" value="1"/>
</dbReference>
<keyword evidence="2" id="KW-0328">Glycosyltransferase</keyword>
<dbReference type="Proteomes" id="UP000187209">
    <property type="component" value="Unassembled WGS sequence"/>
</dbReference>
<reference evidence="8 9" key="1">
    <citation type="submission" date="2016-11" db="EMBL/GenBank/DDBJ databases">
        <title>The macronuclear genome of Stentor coeruleus: a giant cell with tiny introns.</title>
        <authorList>
            <person name="Slabodnick M."/>
            <person name="Ruby J.G."/>
            <person name="Reiff S.B."/>
            <person name="Swart E.C."/>
            <person name="Gosai S."/>
            <person name="Prabakaran S."/>
            <person name="Witkowska E."/>
            <person name="Larue G.E."/>
            <person name="Fisher S."/>
            <person name="Freeman R.M."/>
            <person name="Gunawardena J."/>
            <person name="Chu W."/>
            <person name="Stover N.A."/>
            <person name="Gregory B.D."/>
            <person name="Nowacki M."/>
            <person name="Derisi J."/>
            <person name="Roy S.W."/>
            <person name="Marshall W.F."/>
            <person name="Sood P."/>
        </authorList>
    </citation>
    <scope>NUCLEOTIDE SEQUENCE [LARGE SCALE GENOMIC DNA]</scope>
    <source>
        <strain evidence="8">WM001</strain>
    </source>
</reference>
<dbReference type="PANTHER" id="PTHR45825:SF11">
    <property type="entry name" value="ALPHA AMYLASE DOMAIN-CONTAINING PROTEIN"/>
    <property type="match status" value="1"/>
</dbReference>
<proteinExistence type="predicted"/>
<evidence type="ECO:0000313" key="8">
    <source>
        <dbReference type="EMBL" id="OMJ90985.1"/>
    </source>
</evidence>
<evidence type="ECO:0000313" key="9">
    <source>
        <dbReference type="Proteomes" id="UP000187209"/>
    </source>
</evidence>
<dbReference type="InterPro" id="IPR013534">
    <property type="entry name" value="Starch_synth_cat_dom"/>
</dbReference>
<dbReference type="InterPro" id="IPR017853">
    <property type="entry name" value="GH"/>
</dbReference>
<dbReference type="Gene3D" id="3.40.50.2000">
    <property type="entry name" value="Glycogen Phosphorylase B"/>
    <property type="match status" value="2"/>
</dbReference>
<dbReference type="Gene3D" id="3.20.20.80">
    <property type="entry name" value="Glycosidases"/>
    <property type="match status" value="1"/>
</dbReference>
<evidence type="ECO:0008006" key="10">
    <source>
        <dbReference type="Google" id="ProtNLM"/>
    </source>
</evidence>
<name>A0A1R2CPR5_9CILI</name>
<evidence type="ECO:0000259" key="6">
    <source>
        <dbReference type="Pfam" id="PF08323"/>
    </source>
</evidence>
<comment type="subcellular location">
    <subcellularLocation>
        <location evidence="1">Plastid</location>
        <location evidence="1">Amyloplast</location>
    </subcellularLocation>
</comment>
<keyword evidence="4" id="KW-0035">Amyloplast</keyword>
<dbReference type="EMBL" id="MPUH01000091">
    <property type="protein sequence ID" value="OMJ90985.1"/>
    <property type="molecule type" value="Genomic_DNA"/>
</dbReference>
<evidence type="ECO:0000256" key="1">
    <source>
        <dbReference type="ARBA" id="ARBA00004602"/>
    </source>
</evidence>
<accession>A0A1R2CPR5</accession>
<dbReference type="OrthoDB" id="10263625at2759"/>
<evidence type="ECO:0000256" key="3">
    <source>
        <dbReference type="ARBA" id="ARBA00022679"/>
    </source>
</evidence>
<evidence type="ECO:0000256" key="2">
    <source>
        <dbReference type="ARBA" id="ARBA00022676"/>
    </source>
</evidence>
<dbReference type="GO" id="GO:0016757">
    <property type="term" value="F:glycosyltransferase activity"/>
    <property type="evidence" value="ECO:0007669"/>
    <property type="project" value="UniProtKB-KW"/>
</dbReference>
<keyword evidence="4" id="KW-0934">Plastid</keyword>
<dbReference type="CDD" id="cd03791">
    <property type="entry name" value="GT5_Glycogen_synthase_DULL1-like"/>
    <property type="match status" value="1"/>
</dbReference>
<evidence type="ECO:0000259" key="5">
    <source>
        <dbReference type="Pfam" id="PF00534"/>
    </source>
</evidence>
<feature type="domain" description="AMP-activated protein kinase glycogen-binding" evidence="7">
    <location>
        <begin position="1647"/>
        <end position="1718"/>
    </location>
</feature>
<dbReference type="CDD" id="cd02859">
    <property type="entry name" value="E_set_AMPKbeta_like_N"/>
    <property type="match status" value="1"/>
</dbReference>
<dbReference type="InterPro" id="IPR013783">
    <property type="entry name" value="Ig-like_fold"/>
</dbReference>
<dbReference type="PANTHER" id="PTHR45825">
    <property type="entry name" value="GRANULE-BOUND STARCH SYNTHASE 1, CHLOROPLASTIC/AMYLOPLASTIC"/>
    <property type="match status" value="1"/>
</dbReference>
<dbReference type="Pfam" id="PF08323">
    <property type="entry name" value="Glyco_transf_5"/>
    <property type="match status" value="1"/>
</dbReference>
<feature type="domain" description="Starch synthase catalytic" evidence="6">
    <location>
        <begin position="1084"/>
        <end position="1326"/>
    </location>
</feature>
<dbReference type="SUPFAM" id="SSF53756">
    <property type="entry name" value="UDP-Glycosyltransferase/glycogen phosphorylase"/>
    <property type="match status" value="1"/>
</dbReference>
<evidence type="ECO:0000259" key="7">
    <source>
        <dbReference type="Pfam" id="PF16561"/>
    </source>
</evidence>
<dbReference type="SUPFAM" id="SSF81296">
    <property type="entry name" value="E set domains"/>
    <property type="match status" value="1"/>
</dbReference>
<sequence>MDFEPMVIEVRNLFLSDMRELACTILTSESDLHSTLKPIKGLLQNYTDLINSHKYGQTHTSKIIIKVHQIIMEVASDFIPLVSNNCYEAHALFHLLENVTSSHVGAPPNGLKVQLVNTDSYAKDNTIFINWKLMRLAVCARGSFNIFINAVFGKLLGNLGWSIKKIPEIDTLYNNAIRLCEESASHIVDNTKYQSYLETFVWGTPQKIEQSLHELTSDMWFSVMNNNKESLKLIEKLLVGLLGHADGRARDLAVIHLNAFYDDTDWQILHPLKPKISTVGDEFCIREVLENVDVNNVVLELHAPGFYRTSKNYIVSYHVPEIRKTGGGYLLKMFLGKFIRCGFYDWRFSQVKNGALHPLLFTRSGSINTYPIQGRFIVHPAETRDLQVHEIFIDFQDARFDIHSGVIIERGSFETVKKSLKSRYASGINCLYLMGALERDTGTDFDNPNASPLALVCRSTACSMLGGEDEFSEMIKEAKNIGMKILVDCVARISSKNFHRRYKNKLLFNRNPQGIPVICYGSDGRAINYEDSAMLNYRQAEVWQLLVDDVLKFARKSEVDGIHIDNAHSWPQIMELDQTEMYRKDTDGEAHYSTQEIFDGLVVKRNEFYAYWASDLREKYANPIFVKLCKELWREFPEFYIVADVWHGSGMEERDKCIAISGPIPRLYDLPVKLSTLFGKKLHKNGTFDSIERKDVSIMKKWYEDIEKDMPEGSLIIQSSTGHSLPYPALLYGRGAWAAVDVLFFLPFIPMSFIGEQDGHAYRSKISSLYDYNDESRPSLLPSAMSTANLMDFAQSIPKSNIPRTGSTTSFSVVPDIKELERKEESFQKELGPDVGYDIKKIKLHYQHRRKLRSEHEVLRLGKLIPLVFKHEHGWHKQVVAFARCLNSEIAIVIINLNEHPVMGYVELAGIDAYLNREGMCVYTFTDWFENNVETFYFKEEVLTDRHYFTIGPYRSLISSITPSDASSNDCLTHSIERLKENISKNTFIEGNYLIQKLKNLLEHKDIKIILPDIINIIGILHKNFLDVYSFGAHNLVKKFTKFDENILAKLFGICDYLMLTPDTKSHPKLFAENLVNSNKMGPIVFTCPELGRFSTVGGLGVMVDELSQGLVMLGEEVWVVTPYYEKNKKGETGYLTNDKANVVWKVNINVQFGGENYIFSVHQGMENGVNIIFLHNAILFPTVYADGRSSFVMKQLVGWGKGVLEALCWLKIIPSVLVTNDWFTGLVAAYAKIGAFGQTFEGTTFMHIFHNLDPSYEGRIFPTVQEQCFVNIHGLNKLWLVDPYWQKEIVNPSRCALMCSDQWATVSPSYRSELLQSSSLKELLRHKSQPFAFPNGIPIQQRLKKLEDKGTHLDAKKVLQQKYFGFEGLDMTIPLYGFVGRITQQKGVHLILDAAEQLIPKTNYKIQFLVGGPASITEKYSVDCAVRMRELRKKYPNNFFADPDNFFYDGPLVNLGSDFGLMPSMFEPGGIVQHEFFVASTPVIAFKTGGLRDTVHEFITEKRQGSGFIFEHYNIDDFIYAIQRSITLYNNKSLYDVARKNAFAATIDGEKVSRAWNKEFYRLKGKVYNEPVVRNEIREALKNVHWDISEFDDTLPENRNKNPPLKRTVSGILLEQAGLARKNIPEVETAKKQAMFMYKTSGLRLKSVQLTGSFDKWQIRHPLTYDHAKGSWHVTLQLPKGRYIYKFVIDGTTWVHSFDHPTERDPNGNINNVIQVD</sequence>
<dbReference type="SUPFAM" id="SSF51445">
    <property type="entry name" value="(Trans)glycosidases"/>
    <property type="match status" value="1"/>
</dbReference>
<dbReference type="Pfam" id="PF16561">
    <property type="entry name" value="AMPK1_CBM"/>
    <property type="match status" value="1"/>
</dbReference>